<dbReference type="Gene3D" id="3.40.50.300">
    <property type="entry name" value="P-loop containing nucleotide triphosphate hydrolases"/>
    <property type="match status" value="1"/>
</dbReference>
<comment type="caution">
    <text evidence="2">The sequence shown here is derived from an EMBL/GenBank/DDBJ whole genome shotgun (WGS) entry which is preliminary data.</text>
</comment>
<dbReference type="InterPro" id="IPR058769">
    <property type="entry name" value="MCMDC2_N"/>
</dbReference>
<protein>
    <recommendedName>
        <fullName evidence="1">MCMDC2 N-terminal domain-containing protein</fullName>
    </recommendedName>
</protein>
<dbReference type="OrthoDB" id="2015372at2759"/>
<proteinExistence type="predicted"/>
<dbReference type="Proteomes" id="UP000738325">
    <property type="component" value="Unassembled WGS sequence"/>
</dbReference>
<keyword evidence="3" id="KW-1185">Reference proteome</keyword>
<organism evidence="2 3">
    <name type="scientific">Dissophora globulifera</name>
    <dbReference type="NCBI Taxonomy" id="979702"/>
    <lineage>
        <taxon>Eukaryota</taxon>
        <taxon>Fungi</taxon>
        <taxon>Fungi incertae sedis</taxon>
        <taxon>Mucoromycota</taxon>
        <taxon>Mortierellomycotina</taxon>
        <taxon>Mortierellomycetes</taxon>
        <taxon>Mortierellales</taxon>
        <taxon>Mortierellaceae</taxon>
        <taxon>Dissophora</taxon>
    </lineage>
</organism>
<dbReference type="AlphaFoldDB" id="A0A9P6RRZ9"/>
<dbReference type="Pfam" id="PF26063">
    <property type="entry name" value="MCMDC2_N"/>
    <property type="match status" value="1"/>
</dbReference>
<evidence type="ECO:0000313" key="2">
    <source>
        <dbReference type="EMBL" id="KAG0327513.1"/>
    </source>
</evidence>
<dbReference type="InterPro" id="IPR027417">
    <property type="entry name" value="P-loop_NTPase"/>
</dbReference>
<feature type="domain" description="MCMDC2 N-terminal" evidence="1">
    <location>
        <begin position="10"/>
        <end position="82"/>
    </location>
</feature>
<sequence length="609" mass="67901">MAESMVNRLQTGATIGRYFIRFYIDPIDLLQCCSSLGNDYLNDPDSLSMDFHLVSCQILQQMLGKDGTLLVEQVRLRMRIKYLPSAFLEYSQTFKCNNPRCHNQNYLHYTPSAPWNRVIKRTEDDGFMETGTSAALLNIDLICSHCDLQMSESVLDRVFTKQQTITLECYYTPLVNGCFTNQISAVLKDDLTNTAVLGENIILLGTLSRGFPDKHLDYCSHGVQIEVNNIIRESPSDSPALANPILEIIQRNMSAWNTTQAMIDLLDAIAPRDVYRKLKLALLLSAVSIAEDSIESGHITAERNQIRPSVHVLFGILQKPSKTKSGDIKAHLLSAARNGIVMFELDHVDGGDIFIQRNDSIQALELICCCWSTHTRIASTAESLRITAEYANEDFMTGPARDVVMIDAFDIVVLQNEMDGASEVSHKIAAQTIRRCVADPCLNVGHRLPTEDLRQYVGLASRINVRLSAECEQLLKSYFQVMRTKGSGLDTNELSSIALCLRSAGTVEDALVSIMMVEETMAARFGTSRLGFAPLLDGKENITRLYSPSAILDPMPSQGRVDVPTLEHDLDCCMPVIGANVPITVEEERDHILRGMHEHLIRVIQENTV</sequence>
<reference evidence="2" key="1">
    <citation type="journal article" date="2020" name="Fungal Divers.">
        <title>Resolving the Mortierellaceae phylogeny through synthesis of multi-gene phylogenetics and phylogenomics.</title>
        <authorList>
            <person name="Vandepol N."/>
            <person name="Liber J."/>
            <person name="Desiro A."/>
            <person name="Na H."/>
            <person name="Kennedy M."/>
            <person name="Barry K."/>
            <person name="Grigoriev I.V."/>
            <person name="Miller A.N."/>
            <person name="O'Donnell K."/>
            <person name="Stajich J.E."/>
            <person name="Bonito G."/>
        </authorList>
    </citation>
    <scope>NUCLEOTIDE SEQUENCE</scope>
    <source>
        <strain evidence="2">REB-010B</strain>
    </source>
</reference>
<name>A0A9P6RRZ9_9FUNG</name>
<evidence type="ECO:0000259" key="1">
    <source>
        <dbReference type="Pfam" id="PF26063"/>
    </source>
</evidence>
<gene>
    <name evidence="2" type="ORF">BGZ99_007471</name>
</gene>
<dbReference type="EMBL" id="JAAAIP010000054">
    <property type="protein sequence ID" value="KAG0327513.1"/>
    <property type="molecule type" value="Genomic_DNA"/>
</dbReference>
<evidence type="ECO:0000313" key="3">
    <source>
        <dbReference type="Proteomes" id="UP000738325"/>
    </source>
</evidence>
<accession>A0A9P6RRZ9</accession>